<dbReference type="Gene3D" id="2.90.10.10">
    <property type="entry name" value="Bulb-type lectin domain"/>
    <property type="match status" value="2"/>
</dbReference>
<feature type="chain" id="PRO_5047292354" description="Bulb-type lectin domain-containing protein" evidence="8">
    <location>
        <begin position="17"/>
        <end position="545"/>
    </location>
</feature>
<keyword evidence="6" id="KW-1015">Disulfide bond</keyword>
<evidence type="ECO:0008006" key="13">
    <source>
        <dbReference type="Google" id="ProtNLM"/>
    </source>
</evidence>
<evidence type="ECO:0000256" key="6">
    <source>
        <dbReference type="ARBA" id="ARBA00023157"/>
    </source>
</evidence>
<dbReference type="Pfam" id="PF01453">
    <property type="entry name" value="B_lectin"/>
    <property type="match status" value="1"/>
</dbReference>
<dbReference type="EMBL" id="JACEIK010002800">
    <property type="protein sequence ID" value="MCD9638937.1"/>
    <property type="molecule type" value="Genomic_DNA"/>
</dbReference>
<feature type="domain" description="Apple" evidence="10">
    <location>
        <begin position="335"/>
        <end position="416"/>
    </location>
</feature>
<dbReference type="SMART" id="SM00108">
    <property type="entry name" value="B_lectin"/>
    <property type="match status" value="1"/>
</dbReference>
<comment type="subcellular location">
    <subcellularLocation>
        <location evidence="1">Membrane</location>
        <topology evidence="1">Single-pass membrane protein</topology>
    </subcellularLocation>
</comment>
<dbReference type="Pfam" id="PF08276">
    <property type="entry name" value="PAN_2"/>
    <property type="match status" value="1"/>
</dbReference>
<evidence type="ECO:0000256" key="1">
    <source>
        <dbReference type="ARBA" id="ARBA00004167"/>
    </source>
</evidence>
<dbReference type="PROSITE" id="PS50927">
    <property type="entry name" value="BULB_LECTIN"/>
    <property type="match status" value="1"/>
</dbReference>
<feature type="signal peptide" evidence="8">
    <location>
        <begin position="1"/>
        <end position="16"/>
    </location>
</feature>
<dbReference type="PANTHER" id="PTHR47974">
    <property type="entry name" value="OS07G0415500 PROTEIN"/>
    <property type="match status" value="1"/>
</dbReference>
<evidence type="ECO:0000259" key="9">
    <source>
        <dbReference type="PROSITE" id="PS50927"/>
    </source>
</evidence>
<evidence type="ECO:0000256" key="5">
    <source>
        <dbReference type="ARBA" id="ARBA00023136"/>
    </source>
</evidence>
<evidence type="ECO:0000256" key="2">
    <source>
        <dbReference type="ARBA" id="ARBA00022692"/>
    </source>
</evidence>
<dbReference type="Proteomes" id="UP000823775">
    <property type="component" value="Unassembled WGS sequence"/>
</dbReference>
<sequence>MNIQLPILVLASLVISFPISSYSSAIFSLSSEGSLSAPQDSILSQNGKFTAGFHSVGDNAYFFAIWFTKPLADGTNTLVWMANRDQLINGHKSHLSLLKSGNLILIDANQINVWESGTQSTTSSVELRLLDNGNLILVTYEGQKLWQSFDSPTNTLLPEQSFTKTSKLVSCRSLTNFSSGFYQLHFNEDNVLHLVYDGIDMTSVFWPSPWLNSWDAGRSTYNDSKTAVLDRFGNFMSSDRFEFYSADDGVELQRRFSLDVDGNLRLYSLDKLSNTWKVSWQLFLAACKIHGVCGLNSLCSYDPVSGRKCSCIPGHRMRNPKDWSYGCEPDFKISCNDTSSLDFIPLRHVEFYGYDIAYYRNKTLQECKDLCLKYCDCKGFEYKYVPCNGTYGCYPKTRLFNGYMESSWPDFVYLKVPKTGHKCQEQYEGNLQCDDKKVMLDRAYRRKEHDGWIKSFRSSTKETPMTIKSEVDRAYRRKEHDGWIKSFFWSVVVAGVFETFCFHSYWIKPEKAHMKPSKATFYFQQDSRNSPMLSLRRPLPISAKR</sequence>
<dbReference type="CDD" id="cd01098">
    <property type="entry name" value="PAN_AP_plant"/>
    <property type="match status" value="1"/>
</dbReference>
<keyword evidence="5" id="KW-0472">Membrane</keyword>
<gene>
    <name evidence="11" type="ORF">HAX54_023158</name>
</gene>
<keyword evidence="3 8" id="KW-0732">Signal</keyword>
<comment type="caution">
    <text evidence="11">The sequence shown here is derived from an EMBL/GenBank/DDBJ whole genome shotgun (WGS) entry which is preliminary data.</text>
</comment>
<name>A0ABS8UX91_DATST</name>
<reference evidence="11 12" key="1">
    <citation type="journal article" date="2021" name="BMC Genomics">
        <title>Datura genome reveals duplications of psychoactive alkaloid biosynthetic genes and high mutation rate following tissue culture.</title>
        <authorList>
            <person name="Rajewski A."/>
            <person name="Carter-House D."/>
            <person name="Stajich J."/>
            <person name="Litt A."/>
        </authorList>
    </citation>
    <scope>NUCLEOTIDE SEQUENCE [LARGE SCALE GENOMIC DNA]</scope>
    <source>
        <strain evidence="11">AR-01</strain>
    </source>
</reference>
<evidence type="ECO:0000256" key="8">
    <source>
        <dbReference type="SAM" id="SignalP"/>
    </source>
</evidence>
<protein>
    <recommendedName>
        <fullName evidence="13">Bulb-type lectin domain-containing protein</fullName>
    </recommendedName>
</protein>
<dbReference type="InterPro" id="IPR036426">
    <property type="entry name" value="Bulb-type_lectin_dom_sf"/>
</dbReference>
<evidence type="ECO:0000259" key="10">
    <source>
        <dbReference type="PROSITE" id="PS50948"/>
    </source>
</evidence>
<evidence type="ECO:0000313" key="11">
    <source>
        <dbReference type="EMBL" id="MCD9638937.1"/>
    </source>
</evidence>
<dbReference type="InterPro" id="IPR003609">
    <property type="entry name" value="Pan_app"/>
</dbReference>
<dbReference type="CDD" id="cd00028">
    <property type="entry name" value="B_lectin"/>
    <property type="match status" value="1"/>
</dbReference>
<evidence type="ECO:0000313" key="12">
    <source>
        <dbReference type="Proteomes" id="UP000823775"/>
    </source>
</evidence>
<keyword evidence="4" id="KW-1133">Transmembrane helix</keyword>
<organism evidence="11 12">
    <name type="scientific">Datura stramonium</name>
    <name type="common">Jimsonweed</name>
    <name type="synonym">Common thornapple</name>
    <dbReference type="NCBI Taxonomy" id="4076"/>
    <lineage>
        <taxon>Eukaryota</taxon>
        <taxon>Viridiplantae</taxon>
        <taxon>Streptophyta</taxon>
        <taxon>Embryophyta</taxon>
        <taxon>Tracheophyta</taxon>
        <taxon>Spermatophyta</taxon>
        <taxon>Magnoliopsida</taxon>
        <taxon>eudicotyledons</taxon>
        <taxon>Gunneridae</taxon>
        <taxon>Pentapetalae</taxon>
        <taxon>asterids</taxon>
        <taxon>lamiids</taxon>
        <taxon>Solanales</taxon>
        <taxon>Solanaceae</taxon>
        <taxon>Solanoideae</taxon>
        <taxon>Datureae</taxon>
        <taxon>Datura</taxon>
    </lineage>
</organism>
<keyword evidence="12" id="KW-1185">Reference proteome</keyword>
<evidence type="ECO:0000256" key="7">
    <source>
        <dbReference type="ARBA" id="ARBA00023180"/>
    </source>
</evidence>
<proteinExistence type="predicted"/>
<dbReference type="SUPFAM" id="SSF51110">
    <property type="entry name" value="alpha-D-mannose-specific plant lectins"/>
    <property type="match status" value="1"/>
</dbReference>
<evidence type="ECO:0000256" key="4">
    <source>
        <dbReference type="ARBA" id="ARBA00022989"/>
    </source>
</evidence>
<keyword evidence="2" id="KW-0812">Transmembrane</keyword>
<keyword evidence="7" id="KW-0325">Glycoprotein</keyword>
<dbReference type="InterPro" id="IPR001480">
    <property type="entry name" value="Bulb-type_lectin_dom"/>
</dbReference>
<dbReference type="Pfam" id="PF00954">
    <property type="entry name" value="S_locus_glycop"/>
    <property type="match status" value="1"/>
</dbReference>
<dbReference type="PROSITE" id="PS50948">
    <property type="entry name" value="PAN"/>
    <property type="match status" value="1"/>
</dbReference>
<dbReference type="PANTHER" id="PTHR47974:SF3">
    <property type="entry name" value="RECEPTOR-LIKE SERINE_THREONINE-PROTEIN KINASE"/>
    <property type="match status" value="1"/>
</dbReference>
<evidence type="ECO:0000256" key="3">
    <source>
        <dbReference type="ARBA" id="ARBA00022729"/>
    </source>
</evidence>
<dbReference type="InterPro" id="IPR000858">
    <property type="entry name" value="S_locus_glycoprot_dom"/>
</dbReference>
<accession>A0ABS8UX91</accession>
<feature type="domain" description="Bulb-type lectin" evidence="9">
    <location>
        <begin position="27"/>
        <end position="150"/>
    </location>
</feature>